<evidence type="ECO:0000256" key="10">
    <source>
        <dbReference type="RuleBase" id="RU004320"/>
    </source>
</evidence>
<evidence type="ECO:0000313" key="12">
    <source>
        <dbReference type="EMBL" id="GLY64338.1"/>
    </source>
</evidence>
<feature type="region of interest" description="Disordered" evidence="11">
    <location>
        <begin position="1"/>
        <end position="21"/>
    </location>
</feature>
<feature type="active site" description="Proton acceptor" evidence="8">
    <location>
        <position position="48"/>
    </location>
</feature>
<comment type="catalytic activity">
    <reaction evidence="6 8 9">
        <text>an N-acyl-L-alpha-aminoacyl-tRNA + H2O = an N-acyl-L-amino acid + a tRNA + H(+)</text>
        <dbReference type="Rhea" id="RHEA:54448"/>
        <dbReference type="Rhea" id="RHEA-COMP:10123"/>
        <dbReference type="Rhea" id="RHEA-COMP:13883"/>
        <dbReference type="ChEBI" id="CHEBI:15377"/>
        <dbReference type="ChEBI" id="CHEBI:15378"/>
        <dbReference type="ChEBI" id="CHEBI:59874"/>
        <dbReference type="ChEBI" id="CHEBI:78442"/>
        <dbReference type="ChEBI" id="CHEBI:138191"/>
        <dbReference type="EC" id="3.1.1.29"/>
    </reaction>
</comment>
<dbReference type="GO" id="GO:0005737">
    <property type="term" value="C:cytoplasm"/>
    <property type="evidence" value="ECO:0007669"/>
    <property type="project" value="UniProtKB-SubCell"/>
</dbReference>
<dbReference type="Pfam" id="PF01195">
    <property type="entry name" value="Pept_tRNA_hydro"/>
    <property type="match status" value="1"/>
</dbReference>
<accession>A0A9W6QV74</accession>
<dbReference type="GO" id="GO:0006515">
    <property type="term" value="P:protein quality control for misfolded or incompletely synthesized proteins"/>
    <property type="evidence" value="ECO:0007669"/>
    <property type="project" value="UniProtKB-UniRule"/>
</dbReference>
<evidence type="ECO:0000256" key="6">
    <source>
        <dbReference type="ARBA" id="ARBA00048707"/>
    </source>
</evidence>
<comment type="function">
    <text evidence="8">Hydrolyzes ribosome-free peptidyl-tRNAs (with 1 or more amino acids incorporated), which drop off the ribosome during protein synthesis, or as a result of ribosome stalling.</text>
</comment>
<feature type="site" description="Discriminates between blocked and unblocked aminoacyl-tRNA" evidence="8">
    <location>
        <position position="38"/>
    </location>
</feature>
<dbReference type="GO" id="GO:0000049">
    <property type="term" value="F:tRNA binding"/>
    <property type="evidence" value="ECO:0007669"/>
    <property type="project" value="UniProtKB-UniRule"/>
</dbReference>
<dbReference type="PROSITE" id="PS01195">
    <property type="entry name" value="PEPT_TRNA_HYDROL_1"/>
    <property type="match status" value="1"/>
</dbReference>
<keyword evidence="3 8" id="KW-0378">Hydrolase</keyword>
<dbReference type="CDD" id="cd00462">
    <property type="entry name" value="PTH"/>
    <property type="match status" value="1"/>
</dbReference>
<keyword evidence="8" id="KW-0963">Cytoplasm</keyword>
<dbReference type="PANTHER" id="PTHR17224">
    <property type="entry name" value="PEPTIDYL-TRNA HYDROLASE"/>
    <property type="match status" value="1"/>
</dbReference>
<feature type="binding site" evidence="8">
    <location>
        <position position="141"/>
    </location>
    <ligand>
        <name>tRNA</name>
        <dbReference type="ChEBI" id="CHEBI:17843"/>
    </ligand>
</feature>
<feature type="binding site" evidence="8">
    <location>
        <position position="95"/>
    </location>
    <ligand>
        <name>tRNA</name>
        <dbReference type="ChEBI" id="CHEBI:17843"/>
    </ligand>
</feature>
<evidence type="ECO:0000256" key="9">
    <source>
        <dbReference type="RuleBase" id="RU000673"/>
    </source>
</evidence>
<dbReference type="GO" id="GO:0004045">
    <property type="term" value="F:peptidyl-tRNA hydrolase activity"/>
    <property type="evidence" value="ECO:0007669"/>
    <property type="project" value="UniProtKB-UniRule"/>
</dbReference>
<comment type="caution">
    <text evidence="12">The sequence shown here is derived from an EMBL/GenBank/DDBJ whole genome shotgun (WGS) entry which is preliminary data.</text>
</comment>
<evidence type="ECO:0000256" key="11">
    <source>
        <dbReference type="SAM" id="MobiDB-lite"/>
    </source>
</evidence>
<dbReference type="AlphaFoldDB" id="A0A9W6QV74"/>
<dbReference type="InterPro" id="IPR036416">
    <property type="entry name" value="Pept_tRNA_hydro_sf"/>
</dbReference>
<sequence>MTAVPCGGSTPTPRLGASPQTPFLPGAGEQVLLVGLGNPGPRYAGNRHNAGFMVLDELAARVGGKFKAHRAGAEVLEGRLAGRRVVLAKPRSFMNLSGGPVAGTAKFFKIDPSGIVVVHDELDLPFGAIRLKLGGGDNGHNGLRSITKSLGTKDYFRVRFGIGRPPGRQDPADFVLKDFSSVERKELALEVDSCADAVEALVGKGLTAAQNAFHAQ</sequence>
<evidence type="ECO:0000256" key="2">
    <source>
        <dbReference type="ARBA" id="ARBA00022555"/>
    </source>
</evidence>
<dbReference type="Proteomes" id="UP001165136">
    <property type="component" value="Unassembled WGS sequence"/>
</dbReference>
<dbReference type="SUPFAM" id="SSF53178">
    <property type="entry name" value="Peptidyl-tRNA hydrolase-like"/>
    <property type="match status" value="1"/>
</dbReference>
<proteinExistence type="inferred from homology"/>
<evidence type="ECO:0000313" key="13">
    <source>
        <dbReference type="Proteomes" id="UP001165136"/>
    </source>
</evidence>
<feature type="site" description="Stabilizes the basic form of H active site to accept a proton" evidence="8">
    <location>
        <position position="120"/>
    </location>
</feature>
<keyword evidence="13" id="KW-1185">Reference proteome</keyword>
<evidence type="ECO:0000256" key="7">
    <source>
        <dbReference type="ARBA" id="ARBA00050038"/>
    </source>
</evidence>
<dbReference type="RefSeq" id="WP_084143286.1">
    <property type="nucleotide sequence ID" value="NZ_BSTI01000002.1"/>
</dbReference>
<evidence type="ECO:0000256" key="1">
    <source>
        <dbReference type="ARBA" id="ARBA00013260"/>
    </source>
</evidence>
<evidence type="ECO:0000256" key="4">
    <source>
        <dbReference type="ARBA" id="ARBA00022884"/>
    </source>
</evidence>
<evidence type="ECO:0000256" key="5">
    <source>
        <dbReference type="ARBA" id="ARBA00038063"/>
    </source>
</evidence>
<dbReference type="NCBIfam" id="TIGR00447">
    <property type="entry name" value="pth"/>
    <property type="match status" value="1"/>
</dbReference>
<feature type="binding site" evidence="8">
    <location>
        <position position="43"/>
    </location>
    <ligand>
        <name>tRNA</name>
        <dbReference type="ChEBI" id="CHEBI:17843"/>
    </ligand>
</feature>
<reference evidence="12" key="1">
    <citation type="submission" date="2023-03" db="EMBL/GenBank/DDBJ databases">
        <title>Amycolatopsis taiwanensis NBRC 103393.</title>
        <authorList>
            <person name="Ichikawa N."/>
            <person name="Sato H."/>
            <person name="Tonouchi N."/>
        </authorList>
    </citation>
    <scope>NUCLEOTIDE SEQUENCE</scope>
    <source>
        <strain evidence="12">NBRC 103393</strain>
    </source>
</reference>
<dbReference type="FunFam" id="3.40.50.1470:FF:000001">
    <property type="entry name" value="Peptidyl-tRNA hydrolase"/>
    <property type="match status" value="1"/>
</dbReference>
<dbReference type="Gene3D" id="3.40.50.1470">
    <property type="entry name" value="Peptidyl-tRNA hydrolase"/>
    <property type="match status" value="1"/>
</dbReference>
<comment type="similarity">
    <text evidence="5 8 10">Belongs to the PTH family.</text>
</comment>
<comment type="subcellular location">
    <subcellularLocation>
        <location evidence="8">Cytoplasm</location>
    </subcellularLocation>
</comment>
<dbReference type="PANTHER" id="PTHR17224:SF1">
    <property type="entry name" value="PEPTIDYL-TRNA HYDROLASE"/>
    <property type="match status" value="1"/>
</dbReference>
<comment type="subunit">
    <text evidence="8">Monomer.</text>
</comment>
<evidence type="ECO:0000256" key="3">
    <source>
        <dbReference type="ARBA" id="ARBA00022801"/>
    </source>
</evidence>
<evidence type="ECO:0000256" key="8">
    <source>
        <dbReference type="HAMAP-Rule" id="MF_00083"/>
    </source>
</evidence>
<keyword evidence="2 8" id="KW-0820">tRNA-binding</keyword>
<dbReference type="EMBL" id="BSTI01000002">
    <property type="protein sequence ID" value="GLY64338.1"/>
    <property type="molecule type" value="Genomic_DNA"/>
</dbReference>
<name>A0A9W6QV74_9PSEU</name>
<protein>
    <recommendedName>
        <fullName evidence="7 8">Peptidyl-tRNA hydrolase</fullName>
        <shortName evidence="8">Pth</shortName>
        <ecNumber evidence="1 8">3.1.1.29</ecNumber>
    </recommendedName>
</protein>
<gene>
    <name evidence="12" type="primary">spoV</name>
    <name evidence="8" type="synonym">pth</name>
    <name evidence="12" type="ORF">Atai01_09570</name>
</gene>
<keyword evidence="4 8" id="KW-0694">RNA-binding</keyword>
<dbReference type="InterPro" id="IPR018171">
    <property type="entry name" value="Pept_tRNA_hydro_CS"/>
</dbReference>
<dbReference type="GO" id="GO:0072344">
    <property type="term" value="P:rescue of stalled ribosome"/>
    <property type="evidence" value="ECO:0007669"/>
    <property type="project" value="UniProtKB-UniRule"/>
</dbReference>
<dbReference type="InterPro" id="IPR001328">
    <property type="entry name" value="Pept_tRNA_hydro"/>
</dbReference>
<organism evidence="12 13">
    <name type="scientific">Amycolatopsis taiwanensis</name>
    <dbReference type="NCBI Taxonomy" id="342230"/>
    <lineage>
        <taxon>Bacteria</taxon>
        <taxon>Bacillati</taxon>
        <taxon>Actinomycetota</taxon>
        <taxon>Actinomycetes</taxon>
        <taxon>Pseudonocardiales</taxon>
        <taxon>Pseudonocardiaceae</taxon>
        <taxon>Amycolatopsis</taxon>
    </lineage>
</organism>
<dbReference type="PROSITE" id="PS01196">
    <property type="entry name" value="PEPT_TRNA_HYDROL_2"/>
    <property type="match status" value="1"/>
</dbReference>
<dbReference type="EC" id="3.1.1.29" evidence="1 8"/>
<feature type="binding site" evidence="8">
    <location>
        <position position="93"/>
    </location>
    <ligand>
        <name>tRNA</name>
        <dbReference type="ChEBI" id="CHEBI:17843"/>
    </ligand>
</feature>
<dbReference type="HAMAP" id="MF_00083">
    <property type="entry name" value="Pept_tRNA_hydro_bact"/>
    <property type="match status" value="1"/>
</dbReference>
<comment type="function">
    <text evidence="8">Catalyzes the release of premature peptidyl moieties from peptidyl-tRNA molecules trapped in stalled 50S ribosomal subunits, and thus maintains levels of free tRNAs and 50S ribosomes.</text>
</comment>